<evidence type="ECO:0008006" key="3">
    <source>
        <dbReference type="Google" id="ProtNLM"/>
    </source>
</evidence>
<accession>A0A1G8Q3J3</accession>
<gene>
    <name evidence="1" type="ORF">SAMN04488026_101026</name>
</gene>
<keyword evidence="2" id="KW-1185">Reference proteome</keyword>
<dbReference type="InterPro" id="IPR036255">
    <property type="entry name" value="YgfB-like_sf"/>
</dbReference>
<protein>
    <recommendedName>
        <fullName evidence="3">YecA family protein</fullName>
    </recommendedName>
</protein>
<name>A0A1G8Q3J3_9RHOB</name>
<proteinExistence type="predicted"/>
<reference evidence="1 2" key="1">
    <citation type="submission" date="2016-10" db="EMBL/GenBank/DDBJ databases">
        <authorList>
            <person name="de Groot N.N."/>
        </authorList>
    </citation>
    <scope>NUCLEOTIDE SEQUENCE [LARGE SCALE GENOMIC DNA]</scope>
    <source>
        <strain evidence="1 2">DSM 25294</strain>
    </source>
</reference>
<sequence>MDPLQKLDAYLTSKDAPEDSMAISDLDGFLTGVACLPEEIPEEVWIVTALGDPDAVPDHIKKLVTDRFDEISSILEGQSKTIDPVFWQMKEGHVIAMDWCEGFMDAVKLAPAAWKSKVETSEGAKLMLPILVHMFDDNGNSMFGLAQEEIDDALAAAADAIPEVVPAIYALLRE</sequence>
<dbReference type="NCBIfam" id="TIGR02292">
    <property type="entry name" value="ygfB_yecA"/>
    <property type="match status" value="1"/>
</dbReference>
<dbReference type="Proteomes" id="UP000199382">
    <property type="component" value="Unassembled WGS sequence"/>
</dbReference>
<dbReference type="Gene3D" id="1.20.120.740">
    <property type="entry name" value="YgfB uncharacterised protein family UPF0149, PF03695"/>
    <property type="match status" value="1"/>
</dbReference>
<dbReference type="EMBL" id="FNEK01000010">
    <property type="protein sequence ID" value="SDI99096.1"/>
    <property type="molecule type" value="Genomic_DNA"/>
</dbReference>
<organism evidence="1 2">
    <name type="scientific">Aliiruegeria lutimaris</name>
    <dbReference type="NCBI Taxonomy" id="571298"/>
    <lineage>
        <taxon>Bacteria</taxon>
        <taxon>Pseudomonadati</taxon>
        <taxon>Pseudomonadota</taxon>
        <taxon>Alphaproteobacteria</taxon>
        <taxon>Rhodobacterales</taxon>
        <taxon>Roseobacteraceae</taxon>
        <taxon>Aliiruegeria</taxon>
    </lineage>
</organism>
<dbReference type="STRING" id="571298.SAMN04488026_101026"/>
<evidence type="ECO:0000313" key="1">
    <source>
        <dbReference type="EMBL" id="SDI99096.1"/>
    </source>
</evidence>
<dbReference type="RefSeq" id="WP_093152101.1">
    <property type="nucleotide sequence ID" value="NZ_FNEK01000010.1"/>
</dbReference>
<dbReference type="Pfam" id="PF03695">
    <property type="entry name" value="UPF0149"/>
    <property type="match status" value="1"/>
</dbReference>
<dbReference type="AlphaFoldDB" id="A0A1G8Q3J3"/>
<evidence type="ECO:0000313" key="2">
    <source>
        <dbReference type="Proteomes" id="UP000199382"/>
    </source>
</evidence>
<dbReference type="InterPro" id="IPR011978">
    <property type="entry name" value="YgfB-like"/>
</dbReference>
<dbReference type="SUPFAM" id="SSF101327">
    <property type="entry name" value="YgfB-like"/>
    <property type="match status" value="1"/>
</dbReference>
<dbReference type="OrthoDB" id="1551443at2"/>